<dbReference type="EMBL" id="UINC01024841">
    <property type="protein sequence ID" value="SVA99295.1"/>
    <property type="molecule type" value="Genomic_DNA"/>
</dbReference>
<protein>
    <recommendedName>
        <fullName evidence="1">EVE domain-containing protein</fullName>
    </recommendedName>
</protein>
<dbReference type="InterPro" id="IPR015947">
    <property type="entry name" value="PUA-like_sf"/>
</dbReference>
<name>A0A382ACM9_9ZZZZ</name>
<evidence type="ECO:0000313" key="2">
    <source>
        <dbReference type="EMBL" id="SVA99295.1"/>
    </source>
</evidence>
<dbReference type="InterPro" id="IPR002740">
    <property type="entry name" value="EVE_domain"/>
</dbReference>
<evidence type="ECO:0000259" key="1">
    <source>
        <dbReference type="Pfam" id="PF01878"/>
    </source>
</evidence>
<reference evidence="2" key="1">
    <citation type="submission" date="2018-05" db="EMBL/GenBank/DDBJ databases">
        <authorList>
            <person name="Lanie J.A."/>
            <person name="Ng W.-L."/>
            <person name="Kazmierczak K.M."/>
            <person name="Andrzejewski T.M."/>
            <person name="Davidsen T.M."/>
            <person name="Wayne K.J."/>
            <person name="Tettelin H."/>
            <person name="Glass J.I."/>
            <person name="Rusch D."/>
            <person name="Podicherti R."/>
            <person name="Tsui H.-C.T."/>
            <person name="Winkler M.E."/>
        </authorList>
    </citation>
    <scope>NUCLEOTIDE SEQUENCE</scope>
</reference>
<gene>
    <name evidence="2" type="ORF">METZ01_LOCUS152149</name>
</gene>
<organism evidence="2">
    <name type="scientific">marine metagenome</name>
    <dbReference type="NCBI Taxonomy" id="408172"/>
    <lineage>
        <taxon>unclassified sequences</taxon>
        <taxon>metagenomes</taxon>
        <taxon>ecological metagenomes</taxon>
    </lineage>
</organism>
<proteinExistence type="predicted"/>
<dbReference type="SUPFAM" id="SSF88697">
    <property type="entry name" value="PUA domain-like"/>
    <property type="match status" value="1"/>
</dbReference>
<accession>A0A382ACM9</accession>
<dbReference type="AlphaFoldDB" id="A0A382ACM9"/>
<feature type="domain" description="EVE" evidence="1">
    <location>
        <begin position="4"/>
        <end position="97"/>
    </location>
</feature>
<sequence>MPKSYWIVTINPDNFQIAKDRKFDLLGLRAQHKRKVQRIENGDQLILYITHLRVFSLAATVEKPFFEDNSPIWGKEGDSNLPYRIGIKPDQILEPTQYLEACHIAPRMDYVKRWVPEMWFMAFEGSLHLISKSDFFMISEEIRKSGESTTVNPTQPLSNNIKSNCALYHSLD</sequence>
<dbReference type="Pfam" id="PF01878">
    <property type="entry name" value="EVE"/>
    <property type="match status" value="1"/>
</dbReference>
<dbReference type="Gene3D" id="3.10.590.10">
    <property type="entry name" value="ph1033 like domains"/>
    <property type="match status" value="1"/>
</dbReference>